<organism evidence="2 3">
    <name type="scientific">Prolixibacter denitrificans</name>
    <dbReference type="NCBI Taxonomy" id="1541063"/>
    <lineage>
        <taxon>Bacteria</taxon>
        <taxon>Pseudomonadati</taxon>
        <taxon>Bacteroidota</taxon>
        <taxon>Bacteroidia</taxon>
        <taxon>Marinilabiliales</taxon>
        <taxon>Prolixibacteraceae</taxon>
        <taxon>Prolixibacter</taxon>
    </lineage>
</organism>
<proteinExistence type="predicted"/>
<dbReference type="Proteomes" id="UP000240621">
    <property type="component" value="Unassembled WGS sequence"/>
</dbReference>
<evidence type="ECO:0008006" key="5">
    <source>
        <dbReference type="Google" id="ProtNLM"/>
    </source>
</evidence>
<keyword evidence="4" id="KW-1185">Reference proteome</keyword>
<dbReference type="EMBL" id="BLAU01000001">
    <property type="protein sequence ID" value="GET22593.1"/>
    <property type="molecule type" value="Genomic_DNA"/>
</dbReference>
<dbReference type="Proteomes" id="UP000396862">
    <property type="component" value="Unassembled WGS sequence"/>
</dbReference>
<comment type="caution">
    <text evidence="2">The sequence shown here is derived from an EMBL/GenBank/DDBJ whole genome shotgun (WGS) entry which is preliminary data.</text>
</comment>
<evidence type="ECO:0000313" key="1">
    <source>
        <dbReference type="EMBL" id="GET22593.1"/>
    </source>
</evidence>
<accession>A0A2P8CAL6</accession>
<evidence type="ECO:0000313" key="2">
    <source>
        <dbReference type="EMBL" id="PSK81996.1"/>
    </source>
</evidence>
<dbReference type="AlphaFoldDB" id="A0A2P8CAL6"/>
<gene>
    <name evidence="2" type="ORF">CLV93_107108</name>
    <name evidence="1" type="ORF">JCM18694_28390</name>
</gene>
<reference evidence="1 4" key="2">
    <citation type="submission" date="2019-10" db="EMBL/GenBank/DDBJ databases">
        <title>Prolixibacter strains distinguished by the presence of nitrate reductase genes were adept at nitrate-dependent anaerobic corrosion of metallic iron and carbon steel.</title>
        <authorList>
            <person name="Iino T."/>
            <person name="Shono N."/>
            <person name="Ito K."/>
            <person name="Nakamura R."/>
            <person name="Sueoka K."/>
            <person name="Harayama S."/>
            <person name="Ohkuma M."/>
        </authorList>
    </citation>
    <scope>NUCLEOTIDE SEQUENCE [LARGE SCALE GENOMIC DNA]</scope>
    <source>
        <strain evidence="1 4">MIC1-1</strain>
    </source>
</reference>
<dbReference type="EMBL" id="PYGC01000007">
    <property type="protein sequence ID" value="PSK81996.1"/>
    <property type="molecule type" value="Genomic_DNA"/>
</dbReference>
<evidence type="ECO:0000313" key="4">
    <source>
        <dbReference type="Proteomes" id="UP000396862"/>
    </source>
</evidence>
<name>A0A2P8CAL6_9BACT</name>
<reference evidence="2 3" key="1">
    <citation type="submission" date="2018-03" db="EMBL/GenBank/DDBJ databases">
        <title>Genomic Encyclopedia of Archaeal and Bacterial Type Strains, Phase II (KMG-II): from individual species to whole genera.</title>
        <authorList>
            <person name="Goeker M."/>
        </authorList>
    </citation>
    <scope>NUCLEOTIDE SEQUENCE [LARGE SCALE GENOMIC DNA]</scope>
    <source>
        <strain evidence="2 3">DSM 27267</strain>
    </source>
</reference>
<dbReference type="RefSeq" id="WP_106542798.1">
    <property type="nucleotide sequence ID" value="NZ_BLAU01000001.1"/>
</dbReference>
<evidence type="ECO:0000313" key="3">
    <source>
        <dbReference type="Proteomes" id="UP000240621"/>
    </source>
</evidence>
<dbReference type="OrthoDB" id="1120098at2"/>
<sequence length="134" mass="15006">MSDTIDITGRWLFSEDFGYGTDSGYVDLEQKGSRLSGTLQFAEQIEGEETFIVRQEIYGTVTGRIVSMKSKSCEILFNNQDITYELDSWKGKITDEGKITGNSIDDEGTTGRFVMERVNVQTSRSSDDISFGIN</sequence>
<protein>
    <recommendedName>
        <fullName evidence="5">Lipocalin-like protein</fullName>
    </recommendedName>
</protein>